<dbReference type="Proteomes" id="UP000266861">
    <property type="component" value="Unassembled WGS sequence"/>
</dbReference>
<sequence>MLPHRPPLHWNLALKKYITIKINKVIAFIIPIENWTCDNLVEHYRASLERKDWAYVLDNIKKDLQNTSMIASWKLLVSLNSKL</sequence>
<keyword evidence="2" id="KW-1185">Reference proteome</keyword>
<accession>A0A397JGW1</accession>
<proteinExistence type="predicted"/>
<protein>
    <submittedName>
        <fullName evidence="1">Uncharacterized protein</fullName>
    </submittedName>
</protein>
<evidence type="ECO:0000313" key="2">
    <source>
        <dbReference type="Proteomes" id="UP000266861"/>
    </source>
</evidence>
<dbReference type="AlphaFoldDB" id="A0A397JGW1"/>
<gene>
    <name evidence="1" type="ORF">Glove_38g75</name>
</gene>
<reference evidence="1 2" key="1">
    <citation type="submission" date="2018-08" db="EMBL/GenBank/DDBJ databases">
        <title>Genome and evolution of the arbuscular mycorrhizal fungus Diversispora epigaea (formerly Glomus versiforme) and its bacterial endosymbionts.</title>
        <authorList>
            <person name="Sun X."/>
            <person name="Fei Z."/>
            <person name="Harrison M."/>
        </authorList>
    </citation>
    <scope>NUCLEOTIDE SEQUENCE [LARGE SCALE GENOMIC DNA]</scope>
    <source>
        <strain evidence="1 2">IT104</strain>
    </source>
</reference>
<organism evidence="1 2">
    <name type="scientific">Diversispora epigaea</name>
    <dbReference type="NCBI Taxonomy" id="1348612"/>
    <lineage>
        <taxon>Eukaryota</taxon>
        <taxon>Fungi</taxon>
        <taxon>Fungi incertae sedis</taxon>
        <taxon>Mucoromycota</taxon>
        <taxon>Glomeromycotina</taxon>
        <taxon>Glomeromycetes</taxon>
        <taxon>Diversisporales</taxon>
        <taxon>Diversisporaceae</taxon>
        <taxon>Diversispora</taxon>
    </lineage>
</organism>
<evidence type="ECO:0000313" key="1">
    <source>
        <dbReference type="EMBL" id="RHZ87261.1"/>
    </source>
</evidence>
<dbReference type="OrthoDB" id="2390206at2759"/>
<comment type="caution">
    <text evidence="1">The sequence shown here is derived from an EMBL/GenBank/DDBJ whole genome shotgun (WGS) entry which is preliminary data.</text>
</comment>
<name>A0A397JGW1_9GLOM</name>
<dbReference type="EMBL" id="PQFF01000036">
    <property type="protein sequence ID" value="RHZ87261.1"/>
    <property type="molecule type" value="Genomic_DNA"/>
</dbReference>